<dbReference type="RefSeq" id="WP_248939744.1">
    <property type="nucleotide sequence ID" value="NZ_JAKIKS010000024.1"/>
</dbReference>
<protein>
    <submittedName>
        <fullName evidence="1">Uncharacterized protein</fullName>
    </submittedName>
</protein>
<proteinExistence type="predicted"/>
<gene>
    <name evidence="1" type="ORF">L2764_08230</name>
</gene>
<reference evidence="1 2" key="1">
    <citation type="submission" date="2022-01" db="EMBL/GenBank/DDBJ databases">
        <title>Whole genome-based taxonomy of the Shewanellaceae.</title>
        <authorList>
            <person name="Martin-Rodriguez A.J."/>
        </authorList>
    </citation>
    <scope>NUCLEOTIDE SEQUENCE [LARGE SCALE GENOMIC DNA]</scope>
    <source>
        <strain evidence="1 2">DSM 17177</strain>
    </source>
</reference>
<organism evidence="1 2">
    <name type="scientific">Shewanella surugensis</name>
    <dbReference type="NCBI Taxonomy" id="212020"/>
    <lineage>
        <taxon>Bacteria</taxon>
        <taxon>Pseudomonadati</taxon>
        <taxon>Pseudomonadota</taxon>
        <taxon>Gammaproteobacteria</taxon>
        <taxon>Alteromonadales</taxon>
        <taxon>Shewanellaceae</taxon>
        <taxon>Shewanella</taxon>
    </lineage>
</organism>
<name>A0ABT0L9U1_9GAMM</name>
<evidence type="ECO:0000313" key="1">
    <source>
        <dbReference type="EMBL" id="MCL1124462.1"/>
    </source>
</evidence>
<sequence length="96" mass="10493">MLKETSESQTSLPAQLHYVINDHANSCLLHGQENFVLRRVPFFHKEPNGVGSKHYGGTSIAYLKAINPIGNTSNKQQTIPLSVTCLLVDEESGASI</sequence>
<evidence type="ECO:0000313" key="2">
    <source>
        <dbReference type="Proteomes" id="UP001203423"/>
    </source>
</evidence>
<dbReference type="EMBL" id="JAKIKS010000024">
    <property type="protein sequence ID" value="MCL1124462.1"/>
    <property type="molecule type" value="Genomic_DNA"/>
</dbReference>
<comment type="caution">
    <text evidence="1">The sequence shown here is derived from an EMBL/GenBank/DDBJ whole genome shotgun (WGS) entry which is preliminary data.</text>
</comment>
<keyword evidence="2" id="KW-1185">Reference proteome</keyword>
<dbReference type="Proteomes" id="UP001203423">
    <property type="component" value="Unassembled WGS sequence"/>
</dbReference>
<accession>A0ABT0L9U1</accession>